<dbReference type="PANTHER" id="PTHR16453">
    <property type="entry name" value="WD40 DOMAIN-CONTAINING PROTEIN MIO FAMILY MEMBER"/>
    <property type="match status" value="1"/>
</dbReference>
<dbReference type="PANTHER" id="PTHR16453:SF9">
    <property type="entry name" value="GATOR COMPLEX PROTEIN MIOS"/>
    <property type="match status" value="1"/>
</dbReference>
<dbReference type="Pfam" id="PF17034">
    <property type="entry name" value="zinc_ribbon_16"/>
    <property type="match status" value="1"/>
</dbReference>
<keyword evidence="3" id="KW-1185">Reference proteome</keyword>
<proteinExistence type="predicted"/>
<name>D8LCI6_ECTSI</name>
<evidence type="ECO:0000313" key="3">
    <source>
        <dbReference type="Proteomes" id="UP000002630"/>
    </source>
</evidence>
<dbReference type="InterPro" id="IPR037593">
    <property type="entry name" value="MIOS/Sea4"/>
</dbReference>
<dbReference type="InterPro" id="IPR031488">
    <property type="entry name" value="Zn_ribbon_mio"/>
</dbReference>
<reference evidence="2 3" key="1">
    <citation type="journal article" date="2010" name="Nature">
        <title>The Ectocarpus genome and the independent evolution of multicellularity in brown algae.</title>
        <authorList>
            <person name="Cock J.M."/>
            <person name="Sterck L."/>
            <person name="Rouze P."/>
            <person name="Scornet D."/>
            <person name="Allen A.E."/>
            <person name="Amoutzias G."/>
            <person name="Anthouard V."/>
            <person name="Artiguenave F."/>
            <person name="Aury J.M."/>
            <person name="Badger J.H."/>
            <person name="Beszteri B."/>
            <person name="Billiau K."/>
            <person name="Bonnet E."/>
            <person name="Bothwell J.H."/>
            <person name="Bowler C."/>
            <person name="Boyen C."/>
            <person name="Brownlee C."/>
            <person name="Carrano C.J."/>
            <person name="Charrier B."/>
            <person name="Cho G.Y."/>
            <person name="Coelho S.M."/>
            <person name="Collen J."/>
            <person name="Corre E."/>
            <person name="Da Silva C."/>
            <person name="Delage L."/>
            <person name="Delaroque N."/>
            <person name="Dittami S.M."/>
            <person name="Doulbeau S."/>
            <person name="Elias M."/>
            <person name="Farnham G."/>
            <person name="Gachon C.M."/>
            <person name="Gschloessl B."/>
            <person name="Heesch S."/>
            <person name="Jabbari K."/>
            <person name="Jubin C."/>
            <person name="Kawai H."/>
            <person name="Kimura K."/>
            <person name="Kloareg B."/>
            <person name="Kupper F.C."/>
            <person name="Lang D."/>
            <person name="Le Bail A."/>
            <person name="Leblanc C."/>
            <person name="Lerouge P."/>
            <person name="Lohr M."/>
            <person name="Lopez P.J."/>
            <person name="Martens C."/>
            <person name="Maumus F."/>
            <person name="Michel G."/>
            <person name="Miranda-Saavedra D."/>
            <person name="Morales J."/>
            <person name="Moreau H."/>
            <person name="Motomura T."/>
            <person name="Nagasato C."/>
            <person name="Napoli C.A."/>
            <person name="Nelson D.R."/>
            <person name="Nyvall-Collen P."/>
            <person name="Peters A.F."/>
            <person name="Pommier C."/>
            <person name="Potin P."/>
            <person name="Poulain J."/>
            <person name="Quesneville H."/>
            <person name="Read B."/>
            <person name="Rensing S.A."/>
            <person name="Ritter A."/>
            <person name="Rousvoal S."/>
            <person name="Samanta M."/>
            <person name="Samson G."/>
            <person name="Schroeder D.C."/>
            <person name="Segurens B."/>
            <person name="Strittmatter M."/>
            <person name="Tonon T."/>
            <person name="Tregear J.W."/>
            <person name="Valentin K."/>
            <person name="von Dassow P."/>
            <person name="Yamagishi T."/>
            <person name="Van de Peer Y."/>
            <person name="Wincker P."/>
        </authorList>
    </citation>
    <scope>NUCLEOTIDE SEQUENCE [LARGE SCALE GENOMIC DNA]</scope>
    <source>
        <strain evidence="3">Ec32 / CCAP1310/4</strain>
    </source>
</reference>
<dbReference type="OrthoDB" id="341486at2759"/>
<dbReference type="GO" id="GO:0005737">
    <property type="term" value="C:cytoplasm"/>
    <property type="evidence" value="ECO:0007669"/>
    <property type="project" value="TreeGrafter"/>
</dbReference>
<feature type="domain" description="GATOR2 complex protein MIO zinc-ribbon like" evidence="1">
    <location>
        <begin position="97"/>
        <end position="140"/>
    </location>
</feature>
<evidence type="ECO:0000259" key="1">
    <source>
        <dbReference type="Pfam" id="PF17034"/>
    </source>
</evidence>
<gene>
    <name evidence="2" type="ORF">Esi_0011_0001</name>
</gene>
<sequence>MALSRGSLLTETRTVHTLKPLPRCFICLQQIGTLNPETEARRRQFSQLKGGPASARTNFRGGLGVGSGGYEASGGGGRGNARGGAAAAALGQQGAPQAALDIWWSWCNVCNHGGHNGHLEDWFAEHDTCGVRGCDCKCTSHDFPIVSKIA</sequence>
<organism evidence="2 3">
    <name type="scientific">Ectocarpus siliculosus</name>
    <name type="common">Brown alga</name>
    <name type="synonym">Conferva siliculosa</name>
    <dbReference type="NCBI Taxonomy" id="2880"/>
    <lineage>
        <taxon>Eukaryota</taxon>
        <taxon>Sar</taxon>
        <taxon>Stramenopiles</taxon>
        <taxon>Ochrophyta</taxon>
        <taxon>PX clade</taxon>
        <taxon>Phaeophyceae</taxon>
        <taxon>Ectocarpales</taxon>
        <taxon>Ectocarpaceae</taxon>
        <taxon>Ectocarpus</taxon>
    </lineage>
</organism>
<dbReference type="EMBL" id="FN649734">
    <property type="protein sequence ID" value="CBN79499.1"/>
    <property type="molecule type" value="Genomic_DNA"/>
</dbReference>
<accession>D8LCI6</accession>
<dbReference type="EMBL" id="FN647789">
    <property type="protein sequence ID" value="CBN79499.1"/>
    <property type="molecule type" value="Genomic_DNA"/>
</dbReference>
<dbReference type="AlphaFoldDB" id="D8LCI6"/>
<evidence type="ECO:0000313" key="2">
    <source>
        <dbReference type="EMBL" id="CBN79499.1"/>
    </source>
</evidence>
<protein>
    <recommendedName>
        <fullName evidence="1">GATOR2 complex protein MIO zinc-ribbon like domain-containing protein</fullName>
    </recommendedName>
</protein>
<dbReference type="Proteomes" id="UP000002630">
    <property type="component" value="Linkage Group LG09"/>
</dbReference>
<dbReference type="STRING" id="2880.D8LCI6"/>
<dbReference type="InParanoid" id="D8LCI6"/>